<gene>
    <name evidence="2" type="ORF">GJG86_16425</name>
</gene>
<proteinExistence type="predicted"/>
<dbReference type="InterPro" id="IPR009081">
    <property type="entry name" value="PP-bd_ACP"/>
</dbReference>
<evidence type="ECO:0000313" key="2">
    <source>
        <dbReference type="EMBL" id="MRX84063.1"/>
    </source>
</evidence>
<organism evidence="2 3">
    <name type="scientific">Eggerthella guodeyinii</name>
    <dbReference type="NCBI Taxonomy" id="2690837"/>
    <lineage>
        <taxon>Bacteria</taxon>
        <taxon>Bacillati</taxon>
        <taxon>Actinomycetota</taxon>
        <taxon>Coriobacteriia</taxon>
        <taxon>Eggerthellales</taxon>
        <taxon>Eggerthellaceae</taxon>
        <taxon>Eggerthella</taxon>
    </lineage>
</organism>
<comment type="caution">
    <text evidence="2">The sequence shown here is derived from an EMBL/GenBank/DDBJ whole genome shotgun (WGS) entry which is preliminary data.</text>
</comment>
<name>A0A6N7RRR8_9ACTN</name>
<dbReference type="SUPFAM" id="SSF47336">
    <property type="entry name" value="ACP-like"/>
    <property type="match status" value="1"/>
</dbReference>
<dbReference type="RefSeq" id="WP_154334922.1">
    <property type="nucleotide sequence ID" value="NZ_VTFY01000021.1"/>
</dbReference>
<protein>
    <submittedName>
        <fullName evidence="2">Acyl carrier protein</fullName>
    </submittedName>
</protein>
<dbReference type="InterPro" id="IPR036736">
    <property type="entry name" value="ACP-like_sf"/>
</dbReference>
<dbReference type="AlphaFoldDB" id="A0A6N7RRR8"/>
<accession>A0A6N7RRR8</accession>
<sequence>MLDEAYDEIFRKTFNVAQEELGADFTFSDNPNWDSLAHLELIAALEDRFEIMLDPDEITHFGSYENGKNILRAHDLEIG</sequence>
<dbReference type="Proteomes" id="UP000438093">
    <property type="component" value="Unassembled WGS sequence"/>
</dbReference>
<dbReference type="EMBL" id="VTFY01000021">
    <property type="protein sequence ID" value="MRX84063.1"/>
    <property type="molecule type" value="Genomic_DNA"/>
</dbReference>
<keyword evidence="3" id="KW-1185">Reference proteome</keyword>
<dbReference type="Gene3D" id="1.10.1200.10">
    <property type="entry name" value="ACP-like"/>
    <property type="match status" value="1"/>
</dbReference>
<reference evidence="3" key="1">
    <citation type="submission" date="2019-08" db="EMBL/GenBank/DDBJ databases">
        <title>Arthrobacter sp. nov., isolated from plateau pika and Tibetan wild ass.</title>
        <authorList>
            <person name="Ge Y."/>
        </authorList>
    </citation>
    <scope>NUCLEOTIDE SEQUENCE [LARGE SCALE GENOMIC DNA]</scope>
    <source>
        <strain evidence="3">HF-4214</strain>
    </source>
</reference>
<evidence type="ECO:0000259" key="1">
    <source>
        <dbReference type="Pfam" id="PF00550"/>
    </source>
</evidence>
<feature type="domain" description="Carrier" evidence="1">
    <location>
        <begin position="8"/>
        <end position="59"/>
    </location>
</feature>
<dbReference type="Pfam" id="PF00550">
    <property type="entry name" value="PP-binding"/>
    <property type="match status" value="1"/>
</dbReference>
<evidence type="ECO:0000313" key="3">
    <source>
        <dbReference type="Proteomes" id="UP000438093"/>
    </source>
</evidence>